<feature type="chain" id="PRO_5046745562" description="PEP-CTERM protein-sorting domain-containing protein" evidence="1">
    <location>
        <begin position="23"/>
        <end position="234"/>
    </location>
</feature>
<organism evidence="2 3">
    <name type="scientific">Thalassobacterium maritimum</name>
    <dbReference type="NCBI Taxonomy" id="3041265"/>
    <lineage>
        <taxon>Bacteria</taxon>
        <taxon>Pseudomonadati</taxon>
        <taxon>Verrucomicrobiota</taxon>
        <taxon>Opitutia</taxon>
        <taxon>Puniceicoccales</taxon>
        <taxon>Coraliomargaritaceae</taxon>
        <taxon>Thalassobacterium</taxon>
    </lineage>
</organism>
<feature type="signal peptide" evidence="1">
    <location>
        <begin position="1"/>
        <end position="22"/>
    </location>
</feature>
<accession>A0ABU1B0T7</accession>
<gene>
    <name evidence="2" type="ORF">QEH52_16235</name>
</gene>
<evidence type="ECO:0000313" key="2">
    <source>
        <dbReference type="EMBL" id="MDQ8209075.1"/>
    </source>
</evidence>
<protein>
    <recommendedName>
        <fullName evidence="4">PEP-CTERM protein-sorting domain-containing protein</fullName>
    </recommendedName>
</protein>
<proteinExistence type="predicted"/>
<dbReference type="RefSeq" id="WP_308951860.1">
    <property type="nucleotide sequence ID" value="NZ_JARXHW010000050.1"/>
</dbReference>
<dbReference type="EMBL" id="JARXHW010000050">
    <property type="protein sequence ID" value="MDQ8209075.1"/>
    <property type="molecule type" value="Genomic_DNA"/>
</dbReference>
<keyword evidence="1" id="KW-0732">Signal</keyword>
<evidence type="ECO:0000313" key="3">
    <source>
        <dbReference type="Proteomes" id="UP001225316"/>
    </source>
</evidence>
<evidence type="ECO:0008006" key="4">
    <source>
        <dbReference type="Google" id="ProtNLM"/>
    </source>
</evidence>
<dbReference type="Proteomes" id="UP001225316">
    <property type="component" value="Unassembled WGS sequence"/>
</dbReference>
<reference evidence="2 3" key="1">
    <citation type="submission" date="2023-04" db="EMBL/GenBank/DDBJ databases">
        <title>A novel bacteria isolated from coastal sediment.</title>
        <authorList>
            <person name="Liu X.-J."/>
            <person name="Du Z.-J."/>
        </authorList>
    </citation>
    <scope>NUCLEOTIDE SEQUENCE [LARGE SCALE GENOMIC DNA]</scope>
    <source>
        <strain evidence="2 3">SDUM461003</strain>
    </source>
</reference>
<name>A0ABU1B0T7_9BACT</name>
<sequence>MNILSSQVSLVGLLALAIPAYAQSVIYTEDFGDPRSSIQSLNAVDWDAREGGGTPTNYNSSNTNTNNGPVVGVSSDDNAYLFHNDPGNGYAKLWWATDFTATDYSDLTEITFALRNNSASENIQVAIESDGNWYVSDSLYNGTGSGSTFSAPLNLDFTSAAWDSLDFGTMAASVGAADPSTGTVSKIGFYTAAISDNVRIDSISVSAIPEPAQGSLLIGIAALICGLGRRWTRS</sequence>
<comment type="caution">
    <text evidence="2">The sequence shown here is derived from an EMBL/GenBank/DDBJ whole genome shotgun (WGS) entry which is preliminary data.</text>
</comment>
<keyword evidence="3" id="KW-1185">Reference proteome</keyword>
<evidence type="ECO:0000256" key="1">
    <source>
        <dbReference type="SAM" id="SignalP"/>
    </source>
</evidence>